<gene>
    <name evidence="11" type="primary">htpX</name>
    <name evidence="13" type="ORF">CAG99_22020</name>
</gene>
<keyword evidence="3 11" id="KW-0645">Protease</keyword>
<dbReference type="KEGG" id="smao:CAG99_22020"/>
<dbReference type="RefSeq" id="WP_086160980.1">
    <property type="nucleotide sequence ID" value="NZ_CP021121.1"/>
</dbReference>
<keyword evidence="8 11" id="KW-1133">Transmembrane helix</keyword>
<feature type="domain" description="Peptidase M48" evidence="12">
    <location>
        <begin position="76"/>
        <end position="293"/>
    </location>
</feature>
<dbReference type="PANTHER" id="PTHR43221:SF2">
    <property type="entry name" value="PROTEASE HTPX HOMOLOG"/>
    <property type="match status" value="1"/>
</dbReference>
<evidence type="ECO:0000256" key="2">
    <source>
        <dbReference type="ARBA" id="ARBA00022475"/>
    </source>
</evidence>
<dbReference type="NCBIfam" id="NF002669">
    <property type="entry name" value="PRK02391.1"/>
    <property type="match status" value="1"/>
</dbReference>
<feature type="binding site" evidence="11">
    <location>
        <position position="217"/>
    </location>
    <ligand>
        <name>Zn(2+)</name>
        <dbReference type="ChEBI" id="CHEBI:29105"/>
        <note>catalytic</note>
    </ligand>
</feature>
<evidence type="ECO:0000256" key="3">
    <source>
        <dbReference type="ARBA" id="ARBA00022670"/>
    </source>
</evidence>
<dbReference type="PANTHER" id="PTHR43221">
    <property type="entry name" value="PROTEASE HTPX"/>
    <property type="match status" value="1"/>
</dbReference>
<comment type="cofactor">
    <cofactor evidence="11">
        <name>Zn(2+)</name>
        <dbReference type="ChEBI" id="CHEBI:29105"/>
    </cofactor>
    <text evidence="11">Binds 1 zinc ion per subunit.</text>
</comment>
<dbReference type="InterPro" id="IPR022919">
    <property type="entry name" value="Pept_M48_protease_HtpX"/>
</dbReference>
<keyword evidence="9 11" id="KW-0482">Metalloprotease</keyword>
<feature type="transmembrane region" description="Helical" evidence="11">
    <location>
        <begin position="12"/>
        <end position="35"/>
    </location>
</feature>
<evidence type="ECO:0000313" key="14">
    <source>
        <dbReference type="Proteomes" id="UP000194218"/>
    </source>
</evidence>
<dbReference type="HAMAP" id="MF_00188">
    <property type="entry name" value="Pept_M48_protease_HtpX"/>
    <property type="match status" value="1"/>
</dbReference>
<keyword evidence="6 11" id="KW-0378">Hydrolase</keyword>
<evidence type="ECO:0000256" key="5">
    <source>
        <dbReference type="ARBA" id="ARBA00022723"/>
    </source>
</evidence>
<feature type="transmembrane region" description="Helical" evidence="11">
    <location>
        <begin position="152"/>
        <end position="177"/>
    </location>
</feature>
<evidence type="ECO:0000256" key="10">
    <source>
        <dbReference type="ARBA" id="ARBA00023136"/>
    </source>
</evidence>
<evidence type="ECO:0000313" key="13">
    <source>
        <dbReference type="EMBL" id="ARQ71139.1"/>
    </source>
</evidence>
<organism evidence="13 14">
    <name type="scientific">Streptomyces marincola</name>
    <dbReference type="NCBI Taxonomy" id="2878388"/>
    <lineage>
        <taxon>Bacteria</taxon>
        <taxon>Bacillati</taxon>
        <taxon>Actinomycetota</taxon>
        <taxon>Actinomycetes</taxon>
        <taxon>Kitasatosporales</taxon>
        <taxon>Streptomycetaceae</taxon>
        <taxon>Streptomyces</taxon>
    </lineage>
</organism>
<dbReference type="InterPro" id="IPR050083">
    <property type="entry name" value="HtpX_protease"/>
</dbReference>
<keyword evidence="14" id="KW-1185">Reference proteome</keyword>
<protein>
    <recommendedName>
        <fullName evidence="11">Protease HtpX homolog</fullName>
        <ecNumber evidence="11">3.4.24.-</ecNumber>
    </recommendedName>
</protein>
<evidence type="ECO:0000256" key="11">
    <source>
        <dbReference type="HAMAP-Rule" id="MF_00188"/>
    </source>
</evidence>
<dbReference type="Pfam" id="PF01435">
    <property type="entry name" value="Peptidase_M48"/>
    <property type="match status" value="1"/>
</dbReference>
<keyword evidence="5 11" id="KW-0479">Metal-binding</keyword>
<comment type="subcellular location">
    <subcellularLocation>
        <location evidence="11">Cell membrane</location>
        <topology evidence="11">Multi-pass membrane protein</topology>
    </subcellularLocation>
</comment>
<sequence length="300" mass="32505">MARTRYAPDHGLTRRMVLTMFLIGLLYVVFVGVLIAALGDAWPLVIVLVGGLFVAQFWFSDRIAAFSMGAREVTPEQAPELHGAVDRLCALADMPKPRVAIADSDVPNAFATGRSQHKSLVCVTTGLLRRLEPEELEGVLAHELSHVAHRDVAVMTVAAFLGVLAGLITRMALWTGLFGRAGRNNNQNVLLLLIPLISAVVYVISFLLTRLLSRYRELSADRTGALLTGRPAALASALTKVSGQMSRIPTRDLRQAEPFNAFFFAPALSPGASLGRLFSSHPTLEQRLDRLAKLSSQLGG</sequence>
<feature type="transmembrane region" description="Helical" evidence="11">
    <location>
        <begin position="41"/>
        <end position="59"/>
    </location>
</feature>
<dbReference type="GO" id="GO:0006508">
    <property type="term" value="P:proteolysis"/>
    <property type="evidence" value="ECO:0007669"/>
    <property type="project" value="UniProtKB-KW"/>
</dbReference>
<dbReference type="OrthoDB" id="15218at2"/>
<dbReference type="AlphaFoldDB" id="A0A1W7D2H4"/>
<name>A0A1W7D2H4_9ACTN</name>
<proteinExistence type="inferred from homology"/>
<keyword evidence="4 11" id="KW-0812">Transmembrane</keyword>
<dbReference type="Gene3D" id="3.30.2010.10">
    <property type="entry name" value="Metalloproteases ('zincins'), catalytic domain"/>
    <property type="match status" value="1"/>
</dbReference>
<reference evidence="13 14" key="1">
    <citation type="submission" date="2017-05" db="EMBL/GenBank/DDBJ databases">
        <title>Complete genome sequence of Streptomyces sp. SCSIO 03032 revealed the diverse biosynthetic pathways for its bioactive secondary metabolites.</title>
        <authorList>
            <person name="Ma L."/>
            <person name="Zhu Y."/>
            <person name="Zhang W."/>
            <person name="Zhang G."/>
            <person name="Tian X."/>
            <person name="Zhang S."/>
            <person name="Zhang C."/>
        </authorList>
    </citation>
    <scope>NUCLEOTIDE SEQUENCE [LARGE SCALE GENOMIC DNA]</scope>
    <source>
        <strain evidence="13 14">SCSIO 03032</strain>
    </source>
</reference>
<comment type="similarity">
    <text evidence="1 11">Belongs to the peptidase M48B family.</text>
</comment>
<dbReference type="EMBL" id="CP021121">
    <property type="protein sequence ID" value="ARQ71139.1"/>
    <property type="molecule type" value="Genomic_DNA"/>
</dbReference>
<evidence type="ECO:0000256" key="1">
    <source>
        <dbReference type="ARBA" id="ARBA00009779"/>
    </source>
</evidence>
<evidence type="ECO:0000256" key="8">
    <source>
        <dbReference type="ARBA" id="ARBA00022989"/>
    </source>
</evidence>
<feature type="transmembrane region" description="Helical" evidence="11">
    <location>
        <begin position="189"/>
        <end position="212"/>
    </location>
</feature>
<dbReference type="GO" id="GO:0005886">
    <property type="term" value="C:plasma membrane"/>
    <property type="evidence" value="ECO:0007669"/>
    <property type="project" value="UniProtKB-SubCell"/>
</dbReference>
<evidence type="ECO:0000256" key="9">
    <source>
        <dbReference type="ARBA" id="ARBA00023049"/>
    </source>
</evidence>
<evidence type="ECO:0000259" key="12">
    <source>
        <dbReference type="Pfam" id="PF01435"/>
    </source>
</evidence>
<dbReference type="CDD" id="cd07327">
    <property type="entry name" value="M48B_HtpX_like"/>
    <property type="match status" value="1"/>
</dbReference>
<feature type="binding site" evidence="11">
    <location>
        <position position="142"/>
    </location>
    <ligand>
        <name>Zn(2+)</name>
        <dbReference type="ChEBI" id="CHEBI:29105"/>
        <note>catalytic</note>
    </ligand>
</feature>
<accession>A0A1W7D2H4</accession>
<evidence type="ECO:0000256" key="6">
    <source>
        <dbReference type="ARBA" id="ARBA00022801"/>
    </source>
</evidence>
<dbReference type="EC" id="3.4.24.-" evidence="11"/>
<feature type="binding site" evidence="11">
    <location>
        <position position="146"/>
    </location>
    <ligand>
        <name>Zn(2+)</name>
        <dbReference type="ChEBI" id="CHEBI:29105"/>
        <note>catalytic</note>
    </ligand>
</feature>
<keyword evidence="2 11" id="KW-1003">Cell membrane</keyword>
<dbReference type="GO" id="GO:0008270">
    <property type="term" value="F:zinc ion binding"/>
    <property type="evidence" value="ECO:0007669"/>
    <property type="project" value="UniProtKB-UniRule"/>
</dbReference>
<dbReference type="Proteomes" id="UP000194218">
    <property type="component" value="Chromosome"/>
</dbReference>
<evidence type="ECO:0000256" key="4">
    <source>
        <dbReference type="ARBA" id="ARBA00022692"/>
    </source>
</evidence>
<keyword evidence="7 11" id="KW-0862">Zinc</keyword>
<evidence type="ECO:0000256" key="7">
    <source>
        <dbReference type="ARBA" id="ARBA00022833"/>
    </source>
</evidence>
<dbReference type="InterPro" id="IPR001915">
    <property type="entry name" value="Peptidase_M48"/>
</dbReference>
<dbReference type="GO" id="GO:0004222">
    <property type="term" value="F:metalloendopeptidase activity"/>
    <property type="evidence" value="ECO:0007669"/>
    <property type="project" value="UniProtKB-UniRule"/>
</dbReference>
<feature type="active site" evidence="11">
    <location>
        <position position="143"/>
    </location>
</feature>
<keyword evidence="10 11" id="KW-0472">Membrane</keyword>